<evidence type="ECO:0000313" key="3">
    <source>
        <dbReference type="Proteomes" id="UP001652431"/>
    </source>
</evidence>
<name>A0ABT2RP48_9FIRM</name>
<accession>A0ABT2RP48</accession>
<sequence>MADRVLEERELEIERLTKQLDYMEQELLEKYCDVGKFVLEKVERENREIDQLTDQVIKVKKELIKVKGEIRCPYCYQYNEPESIYCNRCGKKLEKKKLEEEDD</sequence>
<reference evidence="2 3" key="1">
    <citation type="journal article" date="2021" name="ISME Commun">
        <title>Automated analysis of genomic sequences facilitates high-throughput and comprehensive description of bacteria.</title>
        <authorList>
            <person name="Hitch T.C.A."/>
        </authorList>
    </citation>
    <scope>NUCLEOTIDE SEQUENCE [LARGE SCALE GENOMIC DNA]</scope>
    <source>
        <strain evidence="2 3">Sanger_03</strain>
    </source>
</reference>
<evidence type="ECO:0000313" key="2">
    <source>
        <dbReference type="EMBL" id="MCU6687179.1"/>
    </source>
</evidence>
<evidence type="ECO:0008006" key="4">
    <source>
        <dbReference type="Google" id="ProtNLM"/>
    </source>
</evidence>
<dbReference type="RefSeq" id="WP_158370674.1">
    <property type="nucleotide sequence ID" value="NZ_JAOQJU010000015.1"/>
</dbReference>
<organism evidence="2 3">
    <name type="scientific">Dorea acetigenes</name>
    <dbReference type="NCBI Taxonomy" id="2981787"/>
    <lineage>
        <taxon>Bacteria</taxon>
        <taxon>Bacillati</taxon>
        <taxon>Bacillota</taxon>
        <taxon>Clostridia</taxon>
        <taxon>Lachnospirales</taxon>
        <taxon>Lachnospiraceae</taxon>
        <taxon>Dorea</taxon>
    </lineage>
</organism>
<comment type="caution">
    <text evidence="2">The sequence shown here is derived from an EMBL/GenBank/DDBJ whole genome shotgun (WGS) entry which is preliminary data.</text>
</comment>
<dbReference type="EMBL" id="JAOQJU010000015">
    <property type="protein sequence ID" value="MCU6687179.1"/>
    <property type="molecule type" value="Genomic_DNA"/>
</dbReference>
<feature type="coiled-coil region" evidence="1">
    <location>
        <begin position="6"/>
        <end position="69"/>
    </location>
</feature>
<keyword evidence="3" id="KW-1185">Reference proteome</keyword>
<dbReference type="Proteomes" id="UP001652431">
    <property type="component" value="Unassembled WGS sequence"/>
</dbReference>
<gene>
    <name evidence="2" type="ORF">OCV99_11630</name>
</gene>
<proteinExistence type="predicted"/>
<keyword evidence="1" id="KW-0175">Coiled coil</keyword>
<evidence type="ECO:0000256" key="1">
    <source>
        <dbReference type="SAM" id="Coils"/>
    </source>
</evidence>
<protein>
    <recommendedName>
        <fullName evidence="4">Zinc-ribbon domain-containing protein</fullName>
    </recommendedName>
</protein>